<feature type="region of interest" description="Disordered" evidence="1">
    <location>
        <begin position="390"/>
        <end position="421"/>
    </location>
</feature>
<evidence type="ECO:0000313" key="3">
    <source>
        <dbReference type="EMBL" id="CRL00897.1"/>
    </source>
</evidence>
<sequence>MSYHSHRTSKRYKKKLTLIIMRPSLVNLSNYSNKEKKQARYTSFEGRGRALNTMEYSNFYIRSSSIKSSFNHNKRFLRSANLIREYRDYPFYDHVKRNIKGANVNSETNSENDNANNLITYEHSSSESWLDLVLPFTILGITILGVVLIGVILFIWIRKYFSETNEKSQESARLECEKEKKYKEKLNRRMMNSRKWLKGKNKKVNNQAVDDLEQKLENIEHKSSPPTSPNFQKQNEDVASLSSDDSDSECVGNVIKKHDDDDNADNKSPKSNPIILPCPLAISDFSSVASLVHPQPCGQTNESQVQQIKSSSTSSLSFLQEEVHCIQPREDQTSKIYKSIATSPPPFSPIVHQHTSQTYATQGTQTYFTKAPNSPNNHLLSSSFAVVQTPTTSTIPSGNPFLTPSSPSSYNNKENKEPSVGRLRNTCLNKSISNFKQDNGASTATTTTTTSLPSSPSSVLSTSPKLNTNVLQPQNSPIIQQQQQQSSSGESPPPSINRQFNFSPKIQSNNSPTISSANYNNNNNF</sequence>
<feature type="compositionally biased region" description="Polar residues" evidence="1">
    <location>
        <begin position="497"/>
        <end position="517"/>
    </location>
</feature>
<feature type="compositionally biased region" description="Polar residues" evidence="1">
    <location>
        <begin position="390"/>
        <end position="412"/>
    </location>
</feature>
<feature type="region of interest" description="Disordered" evidence="1">
    <location>
        <begin position="220"/>
        <end position="273"/>
    </location>
</feature>
<dbReference type="EMBL" id="CVRI01000054">
    <property type="protein sequence ID" value="CRL00897.1"/>
    <property type="molecule type" value="Genomic_DNA"/>
</dbReference>
<keyword evidence="2" id="KW-1133">Transmembrane helix</keyword>
<organism evidence="3 4">
    <name type="scientific">Clunio marinus</name>
    <dbReference type="NCBI Taxonomy" id="568069"/>
    <lineage>
        <taxon>Eukaryota</taxon>
        <taxon>Metazoa</taxon>
        <taxon>Ecdysozoa</taxon>
        <taxon>Arthropoda</taxon>
        <taxon>Hexapoda</taxon>
        <taxon>Insecta</taxon>
        <taxon>Pterygota</taxon>
        <taxon>Neoptera</taxon>
        <taxon>Endopterygota</taxon>
        <taxon>Diptera</taxon>
        <taxon>Nematocera</taxon>
        <taxon>Chironomoidea</taxon>
        <taxon>Chironomidae</taxon>
        <taxon>Clunio</taxon>
    </lineage>
</organism>
<evidence type="ECO:0000256" key="2">
    <source>
        <dbReference type="SAM" id="Phobius"/>
    </source>
</evidence>
<dbReference type="AlphaFoldDB" id="A0A1J1IQY6"/>
<feature type="transmembrane region" description="Helical" evidence="2">
    <location>
        <begin position="132"/>
        <end position="157"/>
    </location>
</feature>
<evidence type="ECO:0000256" key="1">
    <source>
        <dbReference type="SAM" id="MobiDB-lite"/>
    </source>
</evidence>
<evidence type="ECO:0000313" key="4">
    <source>
        <dbReference type="Proteomes" id="UP000183832"/>
    </source>
</evidence>
<dbReference type="Proteomes" id="UP000183832">
    <property type="component" value="Unassembled WGS sequence"/>
</dbReference>
<proteinExistence type="predicted"/>
<reference evidence="3 4" key="1">
    <citation type="submission" date="2015-04" db="EMBL/GenBank/DDBJ databases">
        <authorList>
            <person name="Syromyatnikov M.Y."/>
            <person name="Popov V.N."/>
        </authorList>
    </citation>
    <scope>NUCLEOTIDE SEQUENCE [LARGE SCALE GENOMIC DNA]</scope>
</reference>
<accession>A0A1J1IQY6</accession>
<feature type="compositionally biased region" description="Low complexity" evidence="1">
    <location>
        <begin position="472"/>
        <end position="490"/>
    </location>
</feature>
<feature type="region of interest" description="Disordered" evidence="1">
    <location>
        <begin position="433"/>
        <end position="525"/>
    </location>
</feature>
<gene>
    <name evidence="3" type="ORF">CLUMA_CG014148</name>
</gene>
<feature type="compositionally biased region" description="Basic and acidic residues" evidence="1">
    <location>
        <begin position="256"/>
        <end position="268"/>
    </location>
</feature>
<keyword evidence="2" id="KW-0812">Transmembrane</keyword>
<keyword evidence="4" id="KW-1185">Reference proteome</keyword>
<protein>
    <submittedName>
        <fullName evidence="3">CLUMA_CG014148, isoform A</fullName>
    </submittedName>
</protein>
<feature type="compositionally biased region" description="Low complexity" evidence="1">
    <location>
        <begin position="441"/>
        <end position="463"/>
    </location>
</feature>
<keyword evidence="2" id="KW-0472">Membrane</keyword>
<name>A0A1J1IQY6_9DIPT</name>